<feature type="transmembrane region" description="Helical" evidence="2">
    <location>
        <begin position="106"/>
        <end position="123"/>
    </location>
</feature>
<feature type="coiled-coil region" evidence="1">
    <location>
        <begin position="184"/>
        <end position="232"/>
    </location>
</feature>
<keyword evidence="2" id="KW-0812">Transmembrane</keyword>
<gene>
    <name evidence="3" type="ORF">OB236_17855</name>
</gene>
<sequence length="391" mass="45343">MTEEQLIQEVETESSTVLSFLLARSKDFDTVLLKARDQFPGPPGWLGPLLIRSLLGLQYEKMPDESMQKGVAFFSNHITVWIALGAGALGITSAALNWHTLLDSRWPSVIGVSWFLLSIFLSIKANFTRMLTLDDPYFTPVMYKLFRPKEYYLILNYLKSSHSFEWAYDMVKNIFRDNSFKSISEHYEKEIEKLRNQNDNLIQNLAERAQFLKEAELEIDKLDQQIDLLIQQVTTNEDGFNTAIDTLYRLRRRDPSLFGINDLRILSNFSLFELIGDDLYMIGEQGTTETPSHIDIHDPEYAHYSSIRLISSEKSLEYATSDREGRTVASYWIELPSERVLIYNFHYDSTNLQLRDTIESKEMYRLIRIICILLDERGLLNNEEGVQNAEA</sequence>
<accession>A0ABT2UIL4</accession>
<organism evidence="3 4">
    <name type="scientific">Paenibacillus baimaensis</name>
    <dbReference type="NCBI Taxonomy" id="2982185"/>
    <lineage>
        <taxon>Bacteria</taxon>
        <taxon>Bacillati</taxon>
        <taxon>Bacillota</taxon>
        <taxon>Bacilli</taxon>
        <taxon>Bacillales</taxon>
        <taxon>Paenibacillaceae</taxon>
        <taxon>Paenibacillus</taxon>
    </lineage>
</organism>
<evidence type="ECO:0000256" key="1">
    <source>
        <dbReference type="SAM" id="Coils"/>
    </source>
</evidence>
<feature type="transmembrane region" description="Helical" evidence="2">
    <location>
        <begin position="71"/>
        <end position="94"/>
    </location>
</feature>
<dbReference type="RefSeq" id="WP_262685200.1">
    <property type="nucleotide sequence ID" value="NZ_JAOQIO010000071.1"/>
</dbReference>
<proteinExistence type="predicted"/>
<comment type="caution">
    <text evidence="3">The sequence shown here is derived from an EMBL/GenBank/DDBJ whole genome shotgun (WGS) entry which is preliminary data.</text>
</comment>
<keyword evidence="2" id="KW-0472">Membrane</keyword>
<evidence type="ECO:0000256" key="2">
    <source>
        <dbReference type="SAM" id="Phobius"/>
    </source>
</evidence>
<keyword evidence="4" id="KW-1185">Reference proteome</keyword>
<dbReference type="EMBL" id="JAOQIO010000071">
    <property type="protein sequence ID" value="MCU6793971.1"/>
    <property type="molecule type" value="Genomic_DNA"/>
</dbReference>
<evidence type="ECO:0000313" key="3">
    <source>
        <dbReference type="EMBL" id="MCU6793971.1"/>
    </source>
</evidence>
<protein>
    <submittedName>
        <fullName evidence="3">Uncharacterized protein</fullName>
    </submittedName>
</protein>
<dbReference type="Proteomes" id="UP001652445">
    <property type="component" value="Unassembled WGS sequence"/>
</dbReference>
<keyword evidence="1" id="KW-0175">Coiled coil</keyword>
<evidence type="ECO:0000313" key="4">
    <source>
        <dbReference type="Proteomes" id="UP001652445"/>
    </source>
</evidence>
<reference evidence="3 4" key="1">
    <citation type="submission" date="2022-09" db="EMBL/GenBank/DDBJ databases">
        <authorList>
            <person name="Han X.L."/>
            <person name="Wang Q."/>
            <person name="Lu T."/>
        </authorList>
    </citation>
    <scope>NUCLEOTIDE SEQUENCE [LARGE SCALE GENOMIC DNA]</scope>
    <source>
        <strain evidence="3 4">WQ 127069</strain>
    </source>
</reference>
<keyword evidence="2" id="KW-1133">Transmembrane helix</keyword>
<name>A0ABT2UIL4_9BACL</name>